<protein>
    <recommendedName>
        <fullName evidence="4">Peptidase inhibitor family I36</fullName>
    </recommendedName>
</protein>
<proteinExistence type="predicted"/>
<accession>A0A919NCH9</accession>
<sequence>MNLRKSLAVAGAALAVATSVVSFSSPASAASRDGACDSGEFCYYYNSNEEGSISDFTDSLEDYGTTQPSCYEFKGEGNGQGVCVKNNAASVWNRTAKTVRVYYNSDFGGSYQDFAAGAKGNLNATLKNNNASHEVGPGSGGTSFPADPRAADAIAFAKARLGHTDWNNECELFVERAFGTSGRFATARTHYQWQKDNGRIHTGSVPPAGTAVFFTSTTSAGHVMLSIGGNSAISTGPTVYQTNTFRSRSDYLGWAYVPSGW</sequence>
<evidence type="ECO:0000256" key="1">
    <source>
        <dbReference type="SAM" id="SignalP"/>
    </source>
</evidence>
<dbReference type="AlphaFoldDB" id="A0A919NCH9"/>
<name>A0A919NCH9_9ACTN</name>
<evidence type="ECO:0000313" key="2">
    <source>
        <dbReference type="EMBL" id="GIF08403.1"/>
    </source>
</evidence>
<comment type="caution">
    <text evidence="2">The sequence shown here is derived from an EMBL/GenBank/DDBJ whole genome shotgun (WGS) entry which is preliminary data.</text>
</comment>
<dbReference type="EMBL" id="BOMW01000062">
    <property type="protein sequence ID" value="GIF08403.1"/>
    <property type="molecule type" value="Genomic_DNA"/>
</dbReference>
<dbReference type="RefSeq" id="WP_203683763.1">
    <property type="nucleotide sequence ID" value="NZ_BOMW01000062.1"/>
</dbReference>
<dbReference type="Proteomes" id="UP000629619">
    <property type="component" value="Unassembled WGS sequence"/>
</dbReference>
<reference evidence="2" key="1">
    <citation type="submission" date="2021-01" db="EMBL/GenBank/DDBJ databases">
        <title>Whole genome shotgun sequence of Actinoplanes siamensis NBRC 109076.</title>
        <authorList>
            <person name="Komaki H."/>
            <person name="Tamura T."/>
        </authorList>
    </citation>
    <scope>NUCLEOTIDE SEQUENCE</scope>
    <source>
        <strain evidence="2">NBRC 109076</strain>
    </source>
</reference>
<evidence type="ECO:0000313" key="3">
    <source>
        <dbReference type="Proteomes" id="UP000629619"/>
    </source>
</evidence>
<dbReference type="Pfam" id="PF03995">
    <property type="entry name" value="Inhibitor_I36"/>
    <property type="match status" value="1"/>
</dbReference>
<organism evidence="2 3">
    <name type="scientific">Actinoplanes siamensis</name>
    <dbReference type="NCBI Taxonomy" id="1223317"/>
    <lineage>
        <taxon>Bacteria</taxon>
        <taxon>Bacillati</taxon>
        <taxon>Actinomycetota</taxon>
        <taxon>Actinomycetes</taxon>
        <taxon>Micromonosporales</taxon>
        <taxon>Micromonosporaceae</taxon>
        <taxon>Actinoplanes</taxon>
    </lineage>
</organism>
<evidence type="ECO:0008006" key="4">
    <source>
        <dbReference type="Google" id="ProtNLM"/>
    </source>
</evidence>
<feature type="chain" id="PRO_5036711796" description="Peptidase inhibitor family I36" evidence="1">
    <location>
        <begin position="30"/>
        <end position="261"/>
    </location>
</feature>
<gene>
    <name evidence="2" type="ORF">Asi03nite_59410</name>
</gene>
<keyword evidence="3" id="KW-1185">Reference proteome</keyword>
<keyword evidence="1" id="KW-0732">Signal</keyword>
<feature type="signal peptide" evidence="1">
    <location>
        <begin position="1"/>
        <end position="29"/>
    </location>
</feature>